<feature type="transmembrane region" description="Helical" evidence="1">
    <location>
        <begin position="43"/>
        <end position="67"/>
    </location>
</feature>
<dbReference type="InterPro" id="IPR024735">
    <property type="entry name" value="TcpC"/>
</dbReference>
<dbReference type="RefSeq" id="WP_043858081.1">
    <property type="nucleotide sequence ID" value="NZ_CP061870.1"/>
</dbReference>
<dbReference type="CDD" id="cd16386">
    <property type="entry name" value="TcpC_N"/>
    <property type="match status" value="1"/>
</dbReference>
<evidence type="ECO:0000313" key="2">
    <source>
        <dbReference type="EMBL" id="KIU10768.1"/>
    </source>
</evidence>
<evidence type="ECO:0008006" key="4">
    <source>
        <dbReference type="Google" id="ProtNLM"/>
    </source>
</evidence>
<keyword evidence="1" id="KW-1133">Transmembrane helix</keyword>
<organism evidence="2 3">
    <name type="scientific">Bacillus subtilis</name>
    <dbReference type="NCBI Taxonomy" id="1423"/>
    <lineage>
        <taxon>Bacteria</taxon>
        <taxon>Bacillati</taxon>
        <taxon>Bacillota</taxon>
        <taxon>Bacilli</taxon>
        <taxon>Bacillales</taxon>
        <taxon>Bacillaceae</taxon>
        <taxon>Bacillus</taxon>
    </lineage>
</organism>
<proteinExistence type="predicted"/>
<protein>
    <recommendedName>
        <fullName evidence="4">Conjugal transfer protein</fullName>
    </recommendedName>
</protein>
<dbReference type="EMBL" id="JXBC01000004">
    <property type="protein sequence ID" value="KIU10768.1"/>
    <property type="molecule type" value="Genomic_DNA"/>
</dbReference>
<dbReference type="PATRIC" id="fig|1423.173.peg.2878"/>
<evidence type="ECO:0000256" key="1">
    <source>
        <dbReference type="SAM" id="Phobius"/>
    </source>
</evidence>
<keyword evidence="1" id="KW-0812">Transmembrane</keyword>
<dbReference type="Proteomes" id="UP000032247">
    <property type="component" value="Unassembled WGS sequence"/>
</dbReference>
<name>A0A0D1IND5_BACIU</name>
<dbReference type="InterPro" id="IPR035628">
    <property type="entry name" value="TcpC_C"/>
</dbReference>
<dbReference type="CDD" id="cd16428">
    <property type="entry name" value="TcpC_C"/>
    <property type="match status" value="1"/>
</dbReference>
<evidence type="ECO:0000313" key="3">
    <source>
        <dbReference type="Proteomes" id="UP000032247"/>
    </source>
</evidence>
<dbReference type="Gene3D" id="3.10.450.540">
    <property type="match status" value="1"/>
</dbReference>
<keyword evidence="1" id="KW-0472">Membrane</keyword>
<reference evidence="2 3" key="1">
    <citation type="submission" date="2014-12" db="EMBL/GenBank/DDBJ databases">
        <title>Comparative genome analysis of Bacillus coagulans HM-08, Clostridium butyricum HM-68, Bacillus subtilis HM-66 and Bacillus licheniformis BL-09.</title>
        <authorList>
            <person name="Zhang H."/>
        </authorList>
    </citation>
    <scope>NUCLEOTIDE SEQUENCE [LARGE SCALE GENOMIC DNA]</scope>
    <source>
        <strain evidence="2 3">HM-66</strain>
    </source>
</reference>
<gene>
    <name evidence="2" type="ORF">SC09_Contig25orf00604</name>
</gene>
<accession>A0A0D1IND5</accession>
<dbReference type="Pfam" id="PF12642">
    <property type="entry name" value="TpcC"/>
    <property type="match status" value="1"/>
</dbReference>
<comment type="caution">
    <text evidence="2">The sequence shown here is derived from an EMBL/GenBank/DDBJ whole genome shotgun (WGS) entry which is preliminary data.</text>
</comment>
<sequence length="354" mass="41232">MLNKEIGSDKKEESFFRSAFQKLKRIERPEKDKQKVPRDRSKLIAVTLWSCVGGLLFICLLAVLLSINTRSQLNDMKDEANKPTNDDKQKISVTAAENFLSGFINEYVNVKNDQESIEKRMQSLESYMVKHEDNHFEDEDRFNVDGLKGDRELKGYSLYNVKEGDKNSLFQYKVTYENLYPVEKEVEKEVKDGKKKKKVKEKVKTNEKSEKQMLLNIPVTNKGDSFAVSAVPYFTQIYDLKGNIASESKEETRDEYAGEKKESIESFLHTFFEKYASEKKEEMVYMMKKPEALEGNLLFGEVQSMKIFETKKGFEVFCAVRFKEKENDIPVNEKFSLEITENSGQFYVNKLKHQ</sequence>
<dbReference type="AlphaFoldDB" id="A0A0D1IND5"/>